<organism evidence="1 2">
    <name type="scientific">Petralouisia muris</name>
    <dbReference type="NCBI Taxonomy" id="3032872"/>
    <lineage>
        <taxon>Bacteria</taxon>
        <taxon>Bacillati</taxon>
        <taxon>Bacillota</taxon>
        <taxon>Clostridia</taxon>
        <taxon>Lachnospirales</taxon>
        <taxon>Lachnospiraceae</taxon>
        <taxon>Petralouisia</taxon>
    </lineage>
</organism>
<gene>
    <name evidence="1" type="ORF">E5329_05655</name>
</gene>
<comment type="caution">
    <text evidence="1">The sequence shown here is derived from an EMBL/GenBank/DDBJ whole genome shotgun (WGS) entry which is preliminary data.</text>
</comment>
<name>A0AC61RZQ3_9FIRM</name>
<evidence type="ECO:0000313" key="2">
    <source>
        <dbReference type="Proteomes" id="UP000304953"/>
    </source>
</evidence>
<protein>
    <submittedName>
        <fullName evidence="1">Uncharacterized protein</fullName>
    </submittedName>
</protein>
<dbReference type="EMBL" id="SRYA01000008">
    <property type="protein sequence ID" value="TGY97388.1"/>
    <property type="molecule type" value="Genomic_DNA"/>
</dbReference>
<sequence>MSKTEKNKEIVKMVDERIKELGYKGKLEFDPIPNTFKRRNHFTTKADGTGVFTAFLWQMNTLSDEELAKDIDDRIGEAARHFGLK</sequence>
<proteinExistence type="predicted"/>
<accession>A0AC61RZQ3</accession>
<evidence type="ECO:0000313" key="1">
    <source>
        <dbReference type="EMBL" id="TGY97388.1"/>
    </source>
</evidence>
<dbReference type="Proteomes" id="UP000304953">
    <property type="component" value="Unassembled WGS sequence"/>
</dbReference>
<reference evidence="1" key="1">
    <citation type="submission" date="2019-04" db="EMBL/GenBank/DDBJ databases">
        <title>Microbes associate with the intestines of laboratory mice.</title>
        <authorList>
            <person name="Navarre W."/>
            <person name="Wong E."/>
            <person name="Huang K."/>
            <person name="Tropini C."/>
            <person name="Ng K."/>
            <person name="Yu B."/>
        </authorList>
    </citation>
    <scope>NUCLEOTIDE SEQUENCE</scope>
    <source>
        <strain evidence="1">NM01_1-7b</strain>
    </source>
</reference>
<keyword evidence="2" id="KW-1185">Reference proteome</keyword>